<dbReference type="KEGG" id="bpg:Bathy01g01090"/>
<dbReference type="GO" id="GO:0005759">
    <property type="term" value="C:mitochondrial matrix"/>
    <property type="evidence" value="ECO:0007669"/>
    <property type="project" value="TreeGrafter"/>
</dbReference>
<dbReference type="EMBL" id="FO082278">
    <property type="protein sequence ID" value="CCO14544.1"/>
    <property type="molecule type" value="Genomic_DNA"/>
</dbReference>
<gene>
    <name evidence="2" type="ORF">Bathy01g01090</name>
</gene>
<proteinExistence type="predicted"/>
<evidence type="ECO:0000313" key="3">
    <source>
        <dbReference type="Proteomes" id="UP000198341"/>
    </source>
</evidence>
<feature type="compositionally biased region" description="Basic residues" evidence="1">
    <location>
        <begin position="107"/>
        <end position="116"/>
    </location>
</feature>
<evidence type="ECO:0000256" key="1">
    <source>
        <dbReference type="SAM" id="MobiDB-lite"/>
    </source>
</evidence>
<feature type="compositionally biased region" description="Polar residues" evidence="1">
    <location>
        <begin position="375"/>
        <end position="393"/>
    </location>
</feature>
<dbReference type="GO" id="GO:0035770">
    <property type="term" value="C:ribonucleoprotein granule"/>
    <property type="evidence" value="ECO:0007669"/>
    <property type="project" value="TreeGrafter"/>
</dbReference>
<organism evidence="2 3">
    <name type="scientific">Bathycoccus prasinos</name>
    <dbReference type="NCBI Taxonomy" id="41875"/>
    <lineage>
        <taxon>Eukaryota</taxon>
        <taxon>Viridiplantae</taxon>
        <taxon>Chlorophyta</taxon>
        <taxon>Mamiellophyceae</taxon>
        <taxon>Mamiellales</taxon>
        <taxon>Bathycoccaceae</taxon>
        <taxon>Bathycoccus</taxon>
    </lineage>
</organism>
<sequence>MSFATTFTSSRCSLSLSGGSSMNILSSSFSSHRGERGWVSHQKNTTTTKSTHGRGKNLTAAASCASSNHRHHHPTTTRGKNYFQKKRTTLNETHATVNGLNAIRGAKNTHSRRRPRGGGSSATIVGKSFSSSQREERRTTNDEDEDEDEEMFAEETEEEENDNVLMEAPTSRRQHRASEKENQKPNNNNKMLTKMNQSDITSQLSRLDDAKSILEVVEEKSEQFSPNNSVQALHRIAVSLTTRAGRLRRKEAKFVLADARFSVLLDCVETHANKLDKLGLERRKWSYAKLALPSEYRMRAALSVRLLDRAKDLQGDLMDATDAGFILNRVEEQYDVFNKVNASTALHRLARVITQPNFGSNNNNSKKRAAKSRTVKSTTVVNTLGVSGATTTASERKEEDEEEGNNSDEEGGYRPVSTKKELLVDPRFQALLEMCETKIPEMSPLGLSNVSWALARLFPDDPTRVKSLLSAISKRSALQMKYADAKCLSTILWALAALGFEPRSRLLASAQRRACEIEEEFRAPDVANALWAYAKWARLFSGGVGALKESVDYSEDESVDEGSSKSYGGDRAVITSLLRQSEAVMETFSAYQCANICWSSATLNAKLPETYLENLLERIAKESDSLDGVALTHAAWAVGVVGSPVHGESDAFQTLISACADRAAIEKTTENKDENRRRRVSKAGCAGALWACGRICFEPSPEDCEKLMVRLFDGESNNLDAQALAYAVWGISTIEDVELDERRRERVMARLKELVEKENVGPTHAAAFRAAAVGAGLDASALAETLKVPA</sequence>
<reference evidence="2 3" key="1">
    <citation type="submission" date="2011-10" db="EMBL/GenBank/DDBJ databases">
        <authorList>
            <person name="Genoscope - CEA"/>
        </authorList>
    </citation>
    <scope>NUCLEOTIDE SEQUENCE [LARGE SCALE GENOMIC DNA]</scope>
    <source>
        <strain evidence="2 3">RCC 1105</strain>
    </source>
</reference>
<name>K8EA47_9CHLO</name>
<feature type="compositionally biased region" description="Acidic residues" evidence="1">
    <location>
        <begin position="142"/>
        <end position="162"/>
    </location>
</feature>
<evidence type="ECO:0000313" key="2">
    <source>
        <dbReference type="EMBL" id="CCO14544.1"/>
    </source>
</evidence>
<dbReference type="AlphaFoldDB" id="K8EA47"/>
<dbReference type="Proteomes" id="UP000198341">
    <property type="component" value="Chromosome 1"/>
</dbReference>
<keyword evidence="3" id="KW-1185">Reference proteome</keyword>
<dbReference type="GO" id="GO:0044528">
    <property type="term" value="P:regulation of mitochondrial mRNA stability"/>
    <property type="evidence" value="ECO:0007669"/>
    <property type="project" value="TreeGrafter"/>
</dbReference>
<dbReference type="RefSeq" id="XP_007515665.1">
    <property type="nucleotide sequence ID" value="XM_007515603.1"/>
</dbReference>
<protein>
    <recommendedName>
        <fullName evidence="4">RAP domain-containing protein</fullName>
    </recommendedName>
</protein>
<feature type="compositionally biased region" description="Polar residues" evidence="1">
    <location>
        <begin position="41"/>
        <end position="50"/>
    </location>
</feature>
<feature type="region of interest" description="Disordered" evidence="1">
    <location>
        <begin position="356"/>
        <end position="416"/>
    </location>
</feature>
<dbReference type="OrthoDB" id="385235at2759"/>
<evidence type="ECO:0008006" key="4">
    <source>
        <dbReference type="Google" id="ProtNLM"/>
    </source>
</evidence>
<dbReference type="STRING" id="41875.K8EA47"/>
<feature type="compositionally biased region" description="Basic residues" evidence="1">
    <location>
        <begin position="365"/>
        <end position="374"/>
    </location>
</feature>
<dbReference type="GO" id="GO:0000963">
    <property type="term" value="P:mitochondrial RNA processing"/>
    <property type="evidence" value="ECO:0007669"/>
    <property type="project" value="TreeGrafter"/>
</dbReference>
<dbReference type="PANTHER" id="PTHR21228:SF40">
    <property type="entry name" value="LD45607P"/>
    <property type="match status" value="1"/>
</dbReference>
<dbReference type="PANTHER" id="PTHR21228">
    <property type="entry name" value="FAST LEU-RICH DOMAIN-CONTAINING"/>
    <property type="match status" value="1"/>
</dbReference>
<accession>K8EA47</accession>
<feature type="compositionally biased region" description="Acidic residues" evidence="1">
    <location>
        <begin position="398"/>
        <end position="410"/>
    </location>
</feature>
<dbReference type="GO" id="GO:0003723">
    <property type="term" value="F:RNA binding"/>
    <property type="evidence" value="ECO:0007669"/>
    <property type="project" value="TreeGrafter"/>
</dbReference>
<feature type="region of interest" description="Disordered" evidence="1">
    <location>
        <begin position="100"/>
        <end position="192"/>
    </location>
</feature>
<feature type="region of interest" description="Disordered" evidence="1">
    <location>
        <begin position="30"/>
        <end position="80"/>
    </location>
</feature>
<dbReference type="InterPro" id="IPR050870">
    <property type="entry name" value="FAST_kinase"/>
</dbReference>
<dbReference type="GeneID" id="19017845"/>